<feature type="compositionally biased region" description="Basic and acidic residues" evidence="1">
    <location>
        <begin position="130"/>
        <end position="139"/>
    </location>
</feature>
<dbReference type="AlphaFoldDB" id="A0AAN8Q2B2"/>
<sequence length="206" mass="24422">MANNRYWPRETYHTSQNIFPRQEEYTTSPTSNSKVLLDSYQTSTKLDSYSTNSGSSNQHLSPPTKHPINVAGLDRYQTQNSTDGRNVTYNYNRDGYDDEFYNRRMSQQNYPPHSHRYPMASHDYETRYQDRHTRGDHSKLNHHPNQNHWYPESGRNHQHHNSFPNPAHCDRYETSASFNQSSRNHHSNDPIPHSRLDYYVTSSEWN</sequence>
<organism evidence="2 3">
    <name type="scientific">Patella caerulea</name>
    <name type="common">Rayed Mediterranean limpet</name>
    <dbReference type="NCBI Taxonomy" id="87958"/>
    <lineage>
        <taxon>Eukaryota</taxon>
        <taxon>Metazoa</taxon>
        <taxon>Spiralia</taxon>
        <taxon>Lophotrochozoa</taxon>
        <taxon>Mollusca</taxon>
        <taxon>Gastropoda</taxon>
        <taxon>Patellogastropoda</taxon>
        <taxon>Patelloidea</taxon>
        <taxon>Patellidae</taxon>
        <taxon>Patella</taxon>
    </lineage>
</organism>
<evidence type="ECO:0000313" key="2">
    <source>
        <dbReference type="EMBL" id="KAK6194967.1"/>
    </source>
</evidence>
<feature type="compositionally biased region" description="Polar residues" evidence="1">
    <location>
        <begin position="46"/>
        <end position="61"/>
    </location>
</feature>
<feature type="region of interest" description="Disordered" evidence="1">
    <location>
        <begin position="130"/>
        <end position="172"/>
    </location>
</feature>
<accession>A0AAN8Q2B2</accession>
<comment type="caution">
    <text evidence="2">The sequence shown here is derived from an EMBL/GenBank/DDBJ whole genome shotgun (WGS) entry which is preliminary data.</text>
</comment>
<keyword evidence="3" id="KW-1185">Reference proteome</keyword>
<evidence type="ECO:0000313" key="3">
    <source>
        <dbReference type="Proteomes" id="UP001347796"/>
    </source>
</evidence>
<reference evidence="2 3" key="1">
    <citation type="submission" date="2024-01" db="EMBL/GenBank/DDBJ databases">
        <title>The genome of the rayed Mediterranean limpet Patella caerulea (Linnaeus, 1758).</title>
        <authorList>
            <person name="Anh-Thu Weber A."/>
            <person name="Halstead-Nussloch G."/>
        </authorList>
    </citation>
    <scope>NUCLEOTIDE SEQUENCE [LARGE SCALE GENOMIC DNA]</scope>
    <source>
        <strain evidence="2">AATW-2023a</strain>
        <tissue evidence="2">Whole specimen</tissue>
    </source>
</reference>
<gene>
    <name evidence="2" type="ORF">SNE40_000490</name>
</gene>
<proteinExistence type="predicted"/>
<feature type="region of interest" description="Disordered" evidence="1">
    <location>
        <begin position="46"/>
        <end position="69"/>
    </location>
</feature>
<protein>
    <submittedName>
        <fullName evidence="2">Uncharacterized protein</fullName>
    </submittedName>
</protein>
<dbReference type="Proteomes" id="UP001347796">
    <property type="component" value="Unassembled WGS sequence"/>
</dbReference>
<name>A0AAN8Q2B2_PATCE</name>
<evidence type="ECO:0000256" key="1">
    <source>
        <dbReference type="SAM" id="MobiDB-lite"/>
    </source>
</evidence>
<dbReference type="EMBL" id="JAZGQO010000001">
    <property type="protein sequence ID" value="KAK6194967.1"/>
    <property type="molecule type" value="Genomic_DNA"/>
</dbReference>